<protein>
    <submittedName>
        <fullName evidence="2">Uncharacterized protein</fullName>
    </submittedName>
</protein>
<evidence type="ECO:0000313" key="3">
    <source>
        <dbReference type="Proteomes" id="UP000694892"/>
    </source>
</evidence>
<dbReference type="AlphaFoldDB" id="A0A974CAK2"/>
<feature type="compositionally biased region" description="Basic and acidic residues" evidence="1">
    <location>
        <begin position="121"/>
        <end position="136"/>
    </location>
</feature>
<feature type="region of interest" description="Disordered" evidence="1">
    <location>
        <begin position="117"/>
        <end position="143"/>
    </location>
</feature>
<proteinExistence type="predicted"/>
<reference evidence="3" key="1">
    <citation type="journal article" date="2016" name="Nature">
        <title>Genome evolution in the allotetraploid frog Xenopus laevis.</title>
        <authorList>
            <person name="Session A.M."/>
            <person name="Uno Y."/>
            <person name="Kwon T."/>
            <person name="Chapman J.A."/>
            <person name="Toyoda A."/>
            <person name="Takahashi S."/>
            <person name="Fukui A."/>
            <person name="Hikosaka A."/>
            <person name="Suzuki A."/>
            <person name="Kondo M."/>
            <person name="van Heeringen S.J."/>
            <person name="Quigley I."/>
            <person name="Heinz S."/>
            <person name="Ogino H."/>
            <person name="Ochi H."/>
            <person name="Hellsten U."/>
            <person name="Lyons J.B."/>
            <person name="Simakov O."/>
            <person name="Putnam N."/>
            <person name="Stites J."/>
            <person name="Kuroki Y."/>
            <person name="Tanaka T."/>
            <person name="Michiue T."/>
            <person name="Watanabe M."/>
            <person name="Bogdanovic O."/>
            <person name="Lister R."/>
            <person name="Georgiou G."/>
            <person name="Paranjpe S.S."/>
            <person name="van Kruijsbergen I."/>
            <person name="Shu S."/>
            <person name="Carlson J."/>
            <person name="Kinoshita T."/>
            <person name="Ohta Y."/>
            <person name="Mawaribuchi S."/>
            <person name="Jenkins J."/>
            <person name="Grimwood J."/>
            <person name="Schmutz J."/>
            <person name="Mitros T."/>
            <person name="Mozaffari S.V."/>
            <person name="Suzuki Y."/>
            <person name="Haramoto Y."/>
            <person name="Yamamoto T.S."/>
            <person name="Takagi C."/>
            <person name="Heald R."/>
            <person name="Miller K."/>
            <person name="Haudenschild C."/>
            <person name="Kitzman J."/>
            <person name="Nakayama T."/>
            <person name="Izutsu Y."/>
            <person name="Robert J."/>
            <person name="Fortriede J."/>
            <person name="Burns K."/>
            <person name="Lotay V."/>
            <person name="Karimi K."/>
            <person name="Yasuoka Y."/>
            <person name="Dichmann D.S."/>
            <person name="Flajnik M.F."/>
            <person name="Houston D.W."/>
            <person name="Shendure J."/>
            <person name="DuPasquier L."/>
            <person name="Vize P.D."/>
            <person name="Zorn A.M."/>
            <person name="Ito M."/>
            <person name="Marcotte E.M."/>
            <person name="Wallingford J.B."/>
            <person name="Ito Y."/>
            <person name="Asashima M."/>
            <person name="Ueno N."/>
            <person name="Matsuda Y."/>
            <person name="Veenstra G.J."/>
            <person name="Fujiyama A."/>
            <person name="Harland R.M."/>
            <person name="Taira M."/>
            <person name="Rokhsar D.S."/>
        </authorList>
    </citation>
    <scope>NUCLEOTIDE SEQUENCE [LARGE SCALE GENOMIC DNA]</scope>
    <source>
        <strain evidence="3">J</strain>
    </source>
</reference>
<name>A0A974CAK2_XENLA</name>
<dbReference type="Proteomes" id="UP000694892">
    <property type="component" value="Chromosome 7S"/>
</dbReference>
<sequence>MYGQLYCLFPRVKHVRGKWDRDSIIAFQTNVAGVKLIAKAVGKTENGYRVDLLAKKVAVHDTVQEAGEAGDGHPPRQTITSRTENIPMDGSGDKSPQSTKTHPPKFQDHRQFLQAISASPKENEACVRSPSREDSSGKVNEPPLGMETKEFIVARRWSSIDLSLRDAVQALGLCVMSPYLFHTFPKENRGRASELGEMNGQEGNMLVVGGNGVSNPSE</sequence>
<gene>
    <name evidence="2" type="ORF">XELAEV_18036643mg</name>
</gene>
<dbReference type="InterPro" id="IPR035437">
    <property type="entry name" value="SNase_OB-fold_sf"/>
</dbReference>
<dbReference type="EMBL" id="CM004479">
    <property type="protein sequence ID" value="OCT69719.1"/>
    <property type="molecule type" value="Genomic_DNA"/>
</dbReference>
<feature type="region of interest" description="Disordered" evidence="1">
    <location>
        <begin position="64"/>
        <end position="105"/>
    </location>
</feature>
<evidence type="ECO:0000256" key="1">
    <source>
        <dbReference type="SAM" id="MobiDB-lite"/>
    </source>
</evidence>
<dbReference type="Gene3D" id="2.40.50.90">
    <property type="match status" value="1"/>
</dbReference>
<organism evidence="2 3">
    <name type="scientific">Xenopus laevis</name>
    <name type="common">African clawed frog</name>
    <dbReference type="NCBI Taxonomy" id="8355"/>
    <lineage>
        <taxon>Eukaryota</taxon>
        <taxon>Metazoa</taxon>
        <taxon>Chordata</taxon>
        <taxon>Craniata</taxon>
        <taxon>Vertebrata</taxon>
        <taxon>Euteleostomi</taxon>
        <taxon>Amphibia</taxon>
        <taxon>Batrachia</taxon>
        <taxon>Anura</taxon>
        <taxon>Pipoidea</taxon>
        <taxon>Pipidae</taxon>
        <taxon>Xenopodinae</taxon>
        <taxon>Xenopus</taxon>
        <taxon>Xenopus</taxon>
    </lineage>
</organism>
<accession>A0A974CAK2</accession>
<evidence type="ECO:0000313" key="2">
    <source>
        <dbReference type="EMBL" id="OCT69719.1"/>
    </source>
</evidence>